<evidence type="ECO:0000313" key="14">
    <source>
        <dbReference type="Proteomes" id="UP000424527"/>
    </source>
</evidence>
<sequence>MDRVLVVFVLLWSSGLQIEESDLFKEHRLVNRPSRCSAKLQVYDNRNVDLDFAHKVCRSLDCGSVVRTSLDLWGPLPIIWNYTRSGMRHFRKKRSPLLTKHLDIICSDSVRLVNGTSLCSGRLELKSNQSDQSDQSWSSVCQADFDQQDAEVVCRELGCGPPSVLQGELNGEAEAPTWTKEFQCGGNESALLDCKSSDSVQTSCPSGQAVRLTCSEPDIVRLVGGSSRCAGVLEVKQQGEWRTVDEHTAHWNLETADVVCRALNCGSAVSTGRKKQDDANYKWSIRSTCLLSGSAFRECVYTMGNQSTFNLEVICSDLLLPAFISSTHTDGVSEATQQGFQVLLGSDFTITCFIQPQYPGGSFQLMFTTSATSQNYTQPAVNHSAHFLFSAASHAHQGEYRCVYHVYVFSHNFSSESRTLAVTVSASLTELLIRLVVLVLVLVLVLIVGSSATVFYYYKATRGQPPKQEDNMELDYLGGAEDCPGEEAGARGTD</sequence>
<comment type="caution">
    <text evidence="8">Lacks conserved residue(s) required for the propagation of feature annotation.</text>
</comment>
<evidence type="ECO:0000256" key="4">
    <source>
        <dbReference type="ARBA" id="ARBA00022737"/>
    </source>
</evidence>
<feature type="disulfide bond" evidence="8">
    <location>
        <begin position="184"/>
        <end position="194"/>
    </location>
</feature>
<dbReference type="GO" id="GO:0004252">
    <property type="term" value="F:serine-type endopeptidase activity"/>
    <property type="evidence" value="ECO:0007669"/>
    <property type="project" value="TreeGrafter"/>
</dbReference>
<dbReference type="PANTHER" id="PTHR48071">
    <property type="entry name" value="SRCR DOMAIN-CONTAINING PROTEIN"/>
    <property type="match status" value="1"/>
</dbReference>
<keyword evidence="10" id="KW-0472">Membrane</keyword>
<dbReference type="EMBL" id="REGW02000006">
    <property type="protein sequence ID" value="KAE8294879.1"/>
    <property type="molecule type" value="Genomic_DNA"/>
</dbReference>
<dbReference type="Pfam" id="PF00047">
    <property type="entry name" value="ig"/>
    <property type="match status" value="1"/>
</dbReference>
<reference evidence="13 14" key="1">
    <citation type="submission" date="2019-07" db="EMBL/GenBank/DDBJ databases">
        <title>Chromosome genome assembly for large yellow croaker.</title>
        <authorList>
            <person name="Xiao S."/>
        </authorList>
    </citation>
    <scope>NUCLEOTIDE SEQUENCE [LARGE SCALE GENOMIC DNA]</scope>
    <source>
        <strain evidence="13">JMULYC20181020</strain>
        <tissue evidence="13">Muscle</tissue>
    </source>
</reference>
<feature type="chain" id="PRO_5026023945" evidence="11">
    <location>
        <begin position="18"/>
        <end position="494"/>
    </location>
</feature>
<feature type="transmembrane region" description="Helical" evidence="10">
    <location>
        <begin position="431"/>
        <end position="458"/>
    </location>
</feature>
<dbReference type="InterPro" id="IPR013783">
    <property type="entry name" value="Ig-like_fold"/>
</dbReference>
<keyword evidence="14" id="KW-1185">Reference proteome</keyword>
<dbReference type="InterPro" id="IPR013151">
    <property type="entry name" value="Immunoglobulin_dom"/>
</dbReference>
<dbReference type="GO" id="GO:0005886">
    <property type="term" value="C:plasma membrane"/>
    <property type="evidence" value="ECO:0007669"/>
    <property type="project" value="TreeGrafter"/>
</dbReference>
<dbReference type="PRINTS" id="PR00258">
    <property type="entry name" value="SPERACTRCPTR"/>
</dbReference>
<keyword evidence="5 8" id="KW-1015">Disulfide bond</keyword>
<dbReference type="PANTHER" id="PTHR48071:SF15">
    <property type="entry name" value="SRCR DOMAIN-CONTAINING PROTEIN"/>
    <property type="match status" value="1"/>
</dbReference>
<dbReference type="SMART" id="SM00202">
    <property type="entry name" value="SR"/>
    <property type="match status" value="2"/>
</dbReference>
<organism evidence="13 14">
    <name type="scientific">Larimichthys crocea</name>
    <name type="common">Large yellow croaker</name>
    <name type="synonym">Pseudosciaena crocea</name>
    <dbReference type="NCBI Taxonomy" id="215358"/>
    <lineage>
        <taxon>Eukaryota</taxon>
        <taxon>Metazoa</taxon>
        <taxon>Chordata</taxon>
        <taxon>Craniata</taxon>
        <taxon>Vertebrata</taxon>
        <taxon>Euteleostomi</taxon>
        <taxon>Actinopterygii</taxon>
        <taxon>Neopterygii</taxon>
        <taxon>Teleostei</taxon>
        <taxon>Neoteleostei</taxon>
        <taxon>Acanthomorphata</taxon>
        <taxon>Eupercaria</taxon>
        <taxon>Sciaenidae</taxon>
        <taxon>Larimichthys</taxon>
    </lineage>
</organism>
<gene>
    <name evidence="13" type="ORF">D5F01_LYC05799</name>
</gene>
<dbReference type="InterPro" id="IPR001190">
    <property type="entry name" value="SRCR"/>
</dbReference>
<dbReference type="SUPFAM" id="SSF48726">
    <property type="entry name" value="Immunoglobulin"/>
    <property type="match status" value="1"/>
</dbReference>
<evidence type="ECO:0000256" key="7">
    <source>
        <dbReference type="ARBA" id="ARBA00023319"/>
    </source>
</evidence>
<evidence type="ECO:0000256" key="11">
    <source>
        <dbReference type="SAM" id="SignalP"/>
    </source>
</evidence>
<keyword evidence="10" id="KW-1133">Transmembrane helix</keyword>
<feature type="domain" description="SRCR" evidence="12">
    <location>
        <begin position="220"/>
        <end position="316"/>
    </location>
</feature>
<keyword evidence="10" id="KW-0812">Transmembrane</keyword>
<dbReference type="Pfam" id="PF00530">
    <property type="entry name" value="SRCR"/>
    <property type="match status" value="2"/>
</dbReference>
<evidence type="ECO:0000256" key="10">
    <source>
        <dbReference type="SAM" id="Phobius"/>
    </source>
</evidence>
<keyword evidence="2" id="KW-0964">Secreted</keyword>
<evidence type="ECO:0000313" key="13">
    <source>
        <dbReference type="EMBL" id="KAE8294879.1"/>
    </source>
</evidence>
<evidence type="ECO:0000256" key="6">
    <source>
        <dbReference type="ARBA" id="ARBA00023180"/>
    </source>
</evidence>
<feature type="signal peptide" evidence="11">
    <location>
        <begin position="1"/>
        <end position="17"/>
    </location>
</feature>
<keyword evidence="3 11" id="KW-0732">Signal</keyword>
<evidence type="ECO:0000256" key="3">
    <source>
        <dbReference type="ARBA" id="ARBA00022729"/>
    </source>
</evidence>
<dbReference type="Gene3D" id="3.10.250.10">
    <property type="entry name" value="SRCR-like domain"/>
    <property type="match status" value="2"/>
</dbReference>
<dbReference type="GO" id="GO:0005615">
    <property type="term" value="C:extracellular space"/>
    <property type="evidence" value="ECO:0007669"/>
    <property type="project" value="TreeGrafter"/>
</dbReference>
<evidence type="ECO:0000259" key="12">
    <source>
        <dbReference type="PROSITE" id="PS50287"/>
    </source>
</evidence>
<evidence type="ECO:0000256" key="5">
    <source>
        <dbReference type="ARBA" id="ARBA00023157"/>
    </source>
</evidence>
<keyword evidence="7" id="KW-0393">Immunoglobulin domain</keyword>
<dbReference type="Gene3D" id="2.60.40.10">
    <property type="entry name" value="Immunoglobulins"/>
    <property type="match status" value="1"/>
</dbReference>
<evidence type="ECO:0000256" key="8">
    <source>
        <dbReference type="PROSITE-ProRule" id="PRU00196"/>
    </source>
</evidence>
<accession>A0A6G0ITN2</accession>
<dbReference type="Proteomes" id="UP000424527">
    <property type="component" value="Unassembled WGS sequence"/>
</dbReference>
<dbReference type="SUPFAM" id="SSF56487">
    <property type="entry name" value="SRCR-like"/>
    <property type="match status" value="3"/>
</dbReference>
<evidence type="ECO:0000256" key="2">
    <source>
        <dbReference type="ARBA" id="ARBA00022525"/>
    </source>
</evidence>
<dbReference type="InterPro" id="IPR036772">
    <property type="entry name" value="SRCR-like_dom_sf"/>
</dbReference>
<feature type="region of interest" description="Disordered" evidence="9">
    <location>
        <begin position="469"/>
        <end position="494"/>
    </location>
</feature>
<feature type="disulfide bond" evidence="8">
    <location>
        <begin position="289"/>
        <end position="299"/>
    </location>
</feature>
<dbReference type="PROSITE" id="PS50287">
    <property type="entry name" value="SRCR_2"/>
    <property type="match status" value="2"/>
</dbReference>
<protein>
    <submittedName>
        <fullName evidence="13">Scavenger receptor cysteine-rich type 1 protein M130 Soluble CD163</fullName>
    </submittedName>
</protein>
<dbReference type="GO" id="GO:0031638">
    <property type="term" value="P:zymogen activation"/>
    <property type="evidence" value="ECO:0007669"/>
    <property type="project" value="TreeGrafter"/>
</dbReference>
<keyword evidence="6" id="KW-0325">Glycoprotein</keyword>
<dbReference type="InterPro" id="IPR036179">
    <property type="entry name" value="Ig-like_dom_sf"/>
</dbReference>
<proteinExistence type="predicted"/>
<evidence type="ECO:0000256" key="1">
    <source>
        <dbReference type="ARBA" id="ARBA00004613"/>
    </source>
</evidence>
<name>A0A6G0ITN2_LARCR</name>
<feature type="domain" description="SRCR" evidence="12">
    <location>
        <begin position="110"/>
        <end position="215"/>
    </location>
</feature>
<dbReference type="FunFam" id="3.10.250.10:FF:000013">
    <property type="entry name" value="CD163 molecule like 1"/>
    <property type="match status" value="1"/>
</dbReference>
<comment type="caution">
    <text evidence="13">The sequence shown here is derived from an EMBL/GenBank/DDBJ whole genome shotgun (WGS) entry which is preliminary data.</text>
</comment>
<evidence type="ECO:0000256" key="9">
    <source>
        <dbReference type="SAM" id="MobiDB-lite"/>
    </source>
</evidence>
<keyword evidence="4" id="KW-0677">Repeat</keyword>
<dbReference type="AlphaFoldDB" id="A0A6G0ITN2"/>
<comment type="subcellular location">
    <subcellularLocation>
        <location evidence="1">Secreted</location>
    </subcellularLocation>
</comment>
<keyword evidence="13" id="KW-0675">Receptor</keyword>